<dbReference type="GeneID" id="9799792"/>
<gene>
    <name evidence="8" type="ORF">GCK72_016430</name>
</gene>
<accession>A0A6A5G5D8</accession>
<evidence type="ECO:0000256" key="4">
    <source>
        <dbReference type="ARBA" id="ARBA00022989"/>
    </source>
</evidence>
<feature type="transmembrane region" description="Helical" evidence="6">
    <location>
        <begin position="251"/>
        <end position="270"/>
    </location>
</feature>
<dbReference type="PANTHER" id="PTHR22945">
    <property type="entry name" value="SERPENTINE RECEPTOR, CLASS D DELTA"/>
    <property type="match status" value="1"/>
</dbReference>
<dbReference type="PROSITE" id="PS50262">
    <property type="entry name" value="G_PROTEIN_RECEP_F1_2"/>
    <property type="match status" value="1"/>
</dbReference>
<evidence type="ECO:0000256" key="5">
    <source>
        <dbReference type="ARBA" id="ARBA00023136"/>
    </source>
</evidence>
<evidence type="ECO:0000256" key="2">
    <source>
        <dbReference type="ARBA" id="ARBA00009166"/>
    </source>
</evidence>
<comment type="similarity">
    <text evidence="2">Belongs to the nematode receptor-like protein srd family.</text>
</comment>
<sequence>MDNTSVDVVLMERNTLFDTVIFPIYFWIYFCVTMFSQISVMLLVIFKTPPLFKDFRVFLVNSSSLQILMCWIVVFTQVRPITNSNSTGYLFSGSCRLIHKNACFFTLDVFQLVFDASAFAIPATLYYKYSKVTSLNSKDLSRNRVRLILFSSYLLSIVVGVIYVLTYSPDESLAVEAETRNLFSREYDFTHYAGITGYVNHFWSSLTNNLNMLSVYIPPIMSLIFIRMIQIRLRSFKHLFTDKTAAQARKFDLALTIQTLVPAVCVIPVYTAHVILEYYTVSFMADFEKVLYMMLALPTAIDAFIVIITITPYRRSFLAFFEKLFGWEKPPPPAFKLVHNSRATSLF</sequence>
<dbReference type="RefSeq" id="XP_053580410.1">
    <property type="nucleotide sequence ID" value="XM_053731497.1"/>
</dbReference>
<feature type="transmembrane region" description="Helical" evidence="6">
    <location>
        <begin position="58"/>
        <end position="78"/>
    </location>
</feature>
<reference evidence="8 9" key="1">
    <citation type="submission" date="2019-12" db="EMBL/GenBank/DDBJ databases">
        <title>Chromosome-level assembly of the Caenorhabditis remanei genome.</title>
        <authorList>
            <person name="Teterina A.A."/>
            <person name="Willis J.H."/>
            <person name="Phillips P.C."/>
        </authorList>
    </citation>
    <scope>NUCLEOTIDE SEQUENCE [LARGE SCALE GENOMIC DNA]</scope>
    <source>
        <strain evidence="8 9">PX506</strain>
        <tissue evidence="8">Whole organism</tissue>
    </source>
</reference>
<dbReference type="Pfam" id="PF10317">
    <property type="entry name" value="7TM_GPCR_Srd"/>
    <property type="match status" value="1"/>
</dbReference>
<dbReference type="InterPro" id="IPR019421">
    <property type="entry name" value="7TM_GPCR_serpentine_rcpt_Srd"/>
</dbReference>
<evidence type="ECO:0000256" key="3">
    <source>
        <dbReference type="ARBA" id="ARBA00022692"/>
    </source>
</evidence>
<dbReference type="PANTHER" id="PTHR22945:SF8">
    <property type="entry name" value="SERPENTINE RECEPTOR CLASS DELTA-34"/>
    <property type="match status" value="1"/>
</dbReference>
<feature type="transmembrane region" description="Helical" evidence="6">
    <location>
        <begin position="109"/>
        <end position="127"/>
    </location>
</feature>
<feature type="domain" description="G-protein coupled receptors family 1 profile" evidence="7">
    <location>
        <begin position="37"/>
        <end position="306"/>
    </location>
</feature>
<dbReference type="EMBL" id="WUAV01000005">
    <property type="protein sequence ID" value="KAF1749885.1"/>
    <property type="molecule type" value="Genomic_DNA"/>
</dbReference>
<keyword evidence="4 6" id="KW-1133">Transmembrane helix</keyword>
<comment type="subcellular location">
    <subcellularLocation>
        <location evidence="1">Membrane</location>
        <topology evidence="1">Multi-pass membrane protein</topology>
    </subcellularLocation>
</comment>
<feature type="transmembrane region" description="Helical" evidence="6">
    <location>
        <begin position="20"/>
        <end position="46"/>
    </location>
</feature>
<dbReference type="GO" id="GO:0016020">
    <property type="term" value="C:membrane"/>
    <property type="evidence" value="ECO:0007669"/>
    <property type="project" value="UniProtKB-SubCell"/>
</dbReference>
<feature type="transmembrane region" description="Helical" evidence="6">
    <location>
        <begin position="147"/>
        <end position="166"/>
    </location>
</feature>
<dbReference type="InterPro" id="IPR017452">
    <property type="entry name" value="GPCR_Rhodpsn_7TM"/>
</dbReference>
<dbReference type="Gene3D" id="1.20.1070.10">
    <property type="entry name" value="Rhodopsin 7-helix transmembrane proteins"/>
    <property type="match status" value="1"/>
</dbReference>
<keyword evidence="5 6" id="KW-0472">Membrane</keyword>
<feature type="transmembrane region" description="Helical" evidence="6">
    <location>
        <begin position="290"/>
        <end position="313"/>
    </location>
</feature>
<dbReference type="KEGG" id="crq:GCK72_016430"/>
<organism evidence="8 9">
    <name type="scientific">Caenorhabditis remanei</name>
    <name type="common">Caenorhabditis vulgaris</name>
    <dbReference type="NCBI Taxonomy" id="31234"/>
    <lineage>
        <taxon>Eukaryota</taxon>
        <taxon>Metazoa</taxon>
        <taxon>Ecdysozoa</taxon>
        <taxon>Nematoda</taxon>
        <taxon>Chromadorea</taxon>
        <taxon>Rhabditida</taxon>
        <taxon>Rhabditina</taxon>
        <taxon>Rhabditomorpha</taxon>
        <taxon>Rhabditoidea</taxon>
        <taxon>Rhabditidae</taxon>
        <taxon>Peloderinae</taxon>
        <taxon>Caenorhabditis</taxon>
    </lineage>
</organism>
<comment type="caution">
    <text evidence="8">The sequence shown here is derived from an EMBL/GenBank/DDBJ whole genome shotgun (WGS) entry which is preliminary data.</text>
</comment>
<keyword evidence="3 6" id="KW-0812">Transmembrane</keyword>
<evidence type="ECO:0000259" key="7">
    <source>
        <dbReference type="PROSITE" id="PS50262"/>
    </source>
</evidence>
<dbReference type="CTD" id="9799792"/>
<dbReference type="AlphaFoldDB" id="A0A6A5G5D8"/>
<evidence type="ECO:0000256" key="6">
    <source>
        <dbReference type="SAM" id="Phobius"/>
    </source>
</evidence>
<protein>
    <recommendedName>
        <fullName evidence="7">G-protein coupled receptors family 1 profile domain-containing protein</fullName>
    </recommendedName>
</protein>
<dbReference type="Proteomes" id="UP000483820">
    <property type="component" value="Chromosome V"/>
</dbReference>
<feature type="transmembrane region" description="Helical" evidence="6">
    <location>
        <begin position="213"/>
        <end position="230"/>
    </location>
</feature>
<name>A0A6A5G5D8_CAERE</name>
<evidence type="ECO:0000313" key="9">
    <source>
        <dbReference type="Proteomes" id="UP000483820"/>
    </source>
</evidence>
<evidence type="ECO:0000256" key="1">
    <source>
        <dbReference type="ARBA" id="ARBA00004141"/>
    </source>
</evidence>
<proteinExistence type="inferred from homology"/>
<dbReference type="SUPFAM" id="SSF81321">
    <property type="entry name" value="Family A G protein-coupled receptor-like"/>
    <property type="match status" value="1"/>
</dbReference>
<dbReference type="InterPro" id="IPR050920">
    <property type="entry name" value="Nematode_rcpt-like_delta"/>
</dbReference>
<evidence type="ECO:0000313" key="8">
    <source>
        <dbReference type="EMBL" id="KAF1749885.1"/>
    </source>
</evidence>